<name>A0ABW0QDG7_9BURK</name>
<protein>
    <submittedName>
        <fullName evidence="5">AraC family transcriptional regulator</fullName>
    </submittedName>
</protein>
<reference evidence="6" key="1">
    <citation type="journal article" date="2019" name="Int. J. Syst. Evol. Microbiol.">
        <title>The Global Catalogue of Microorganisms (GCM) 10K type strain sequencing project: providing services to taxonomists for standard genome sequencing and annotation.</title>
        <authorList>
            <consortium name="The Broad Institute Genomics Platform"/>
            <consortium name="The Broad Institute Genome Sequencing Center for Infectious Disease"/>
            <person name="Wu L."/>
            <person name="Ma J."/>
        </authorList>
    </citation>
    <scope>NUCLEOTIDE SEQUENCE [LARGE SCALE GENOMIC DNA]</scope>
    <source>
        <strain evidence="6">CGMCC 4.7277</strain>
    </source>
</reference>
<evidence type="ECO:0000313" key="5">
    <source>
        <dbReference type="EMBL" id="MFC5522596.1"/>
    </source>
</evidence>
<evidence type="ECO:0000313" key="6">
    <source>
        <dbReference type="Proteomes" id="UP001596084"/>
    </source>
</evidence>
<dbReference type="PANTHER" id="PTHR47894:SF4">
    <property type="entry name" value="HTH-TYPE TRANSCRIPTIONAL REGULATOR GADX"/>
    <property type="match status" value="1"/>
</dbReference>
<keyword evidence="2" id="KW-0238">DNA-binding</keyword>
<evidence type="ECO:0000256" key="1">
    <source>
        <dbReference type="ARBA" id="ARBA00023015"/>
    </source>
</evidence>
<dbReference type="InterPro" id="IPR018060">
    <property type="entry name" value="HTH_AraC"/>
</dbReference>
<proteinExistence type="predicted"/>
<dbReference type="PROSITE" id="PS01124">
    <property type="entry name" value="HTH_ARAC_FAMILY_2"/>
    <property type="match status" value="1"/>
</dbReference>
<sequence>MTTLVRSVNFSKYSTVARGLGIDPVRMVGYVGLDKTCLLTPDLRVPEASLAEVLEASAKAADSASIGLLVGESWRLSDFGVISLLLQHQPTLRHALIELKRYRHLLSDSVVLDLVEYPTVTVVQLALVTGRANPGRQPVELAIAALLSLCRFQLGPRWKPRSVHFSHPAPTSMQIHQRVFRAQLEFDSEFDGMVLSKDELDQLNPLCDPHMARYAKDYIDLQPRNDCGTVAHDVRRALHVLLPRGRNSIEQVGQNLGVSPRTLQRQLEQVGGNFQSLVNDVRRELATRYLDGQPHSISQIATLLGFAETSVFSRWFSTQFGMPPSRWKKT</sequence>
<gene>
    <name evidence="5" type="ORF">ACFPP7_17025</name>
</gene>
<accession>A0ABW0QDG7</accession>
<dbReference type="RefSeq" id="WP_068836196.1">
    <property type="nucleotide sequence ID" value="NZ_JBHSMX010000051.1"/>
</dbReference>
<dbReference type="EMBL" id="JBHSMX010000051">
    <property type="protein sequence ID" value="MFC5522596.1"/>
    <property type="molecule type" value="Genomic_DNA"/>
</dbReference>
<organism evidence="5 6">
    <name type="scientific">Polaromonas jejuensis</name>
    <dbReference type="NCBI Taxonomy" id="457502"/>
    <lineage>
        <taxon>Bacteria</taxon>
        <taxon>Pseudomonadati</taxon>
        <taxon>Pseudomonadota</taxon>
        <taxon>Betaproteobacteria</taxon>
        <taxon>Burkholderiales</taxon>
        <taxon>Comamonadaceae</taxon>
        <taxon>Polaromonas</taxon>
    </lineage>
</organism>
<comment type="caution">
    <text evidence="5">The sequence shown here is derived from an EMBL/GenBank/DDBJ whole genome shotgun (WGS) entry which is preliminary data.</text>
</comment>
<dbReference type="Pfam" id="PF12625">
    <property type="entry name" value="Arabinose_bd"/>
    <property type="match status" value="1"/>
</dbReference>
<keyword evidence="1" id="KW-0805">Transcription regulation</keyword>
<dbReference type="Proteomes" id="UP001596084">
    <property type="component" value="Unassembled WGS sequence"/>
</dbReference>
<dbReference type="Gene3D" id="1.10.10.60">
    <property type="entry name" value="Homeodomain-like"/>
    <property type="match status" value="1"/>
</dbReference>
<evidence type="ECO:0000256" key="3">
    <source>
        <dbReference type="ARBA" id="ARBA00023163"/>
    </source>
</evidence>
<keyword evidence="3" id="KW-0804">Transcription</keyword>
<dbReference type="PANTHER" id="PTHR47894">
    <property type="entry name" value="HTH-TYPE TRANSCRIPTIONAL REGULATOR GADX"/>
    <property type="match status" value="1"/>
</dbReference>
<feature type="domain" description="HTH araC/xylS-type" evidence="4">
    <location>
        <begin position="232"/>
        <end position="330"/>
    </location>
</feature>
<dbReference type="Pfam" id="PF12833">
    <property type="entry name" value="HTH_18"/>
    <property type="match status" value="1"/>
</dbReference>
<evidence type="ECO:0000259" key="4">
    <source>
        <dbReference type="PROSITE" id="PS01124"/>
    </source>
</evidence>
<keyword evidence="6" id="KW-1185">Reference proteome</keyword>
<dbReference type="InterPro" id="IPR032687">
    <property type="entry name" value="AraC-type_N"/>
</dbReference>
<dbReference type="SUPFAM" id="SSF46689">
    <property type="entry name" value="Homeodomain-like"/>
    <property type="match status" value="1"/>
</dbReference>
<dbReference type="InterPro" id="IPR009057">
    <property type="entry name" value="Homeodomain-like_sf"/>
</dbReference>
<dbReference type="SMART" id="SM00342">
    <property type="entry name" value="HTH_ARAC"/>
    <property type="match status" value="1"/>
</dbReference>
<evidence type="ECO:0000256" key="2">
    <source>
        <dbReference type="ARBA" id="ARBA00023125"/>
    </source>
</evidence>